<dbReference type="InterPro" id="IPR032903">
    <property type="entry name" value="FDC-like"/>
</dbReference>
<dbReference type="Pfam" id="PF20695">
    <property type="entry name" value="UbiD_N"/>
    <property type="match status" value="1"/>
</dbReference>
<dbReference type="Pfam" id="PF20696">
    <property type="entry name" value="UbiD_C"/>
    <property type="match status" value="1"/>
</dbReference>
<evidence type="ECO:0000256" key="1">
    <source>
        <dbReference type="HAMAP-Rule" id="MF_03196"/>
    </source>
</evidence>
<comment type="catalytic activity">
    <reaction evidence="1">
        <text>(E)-ferulate + H(+) = 2-methoxy-4-vinylphenol + CO2</text>
        <dbReference type="Rhea" id="RHEA:33807"/>
        <dbReference type="ChEBI" id="CHEBI:15378"/>
        <dbReference type="ChEBI" id="CHEBI:16526"/>
        <dbReference type="ChEBI" id="CHEBI:29749"/>
        <dbReference type="ChEBI" id="CHEBI:42438"/>
        <dbReference type="EC" id="4.1.1.102"/>
    </reaction>
</comment>
<keyword evidence="6" id="KW-1185">Reference proteome</keyword>
<gene>
    <name evidence="1" type="primary">FDC1</name>
    <name evidence="5" type="ORF">FE257_008849</name>
</gene>
<dbReference type="InterPro" id="IPR049383">
    <property type="entry name" value="UbiD-like_N"/>
</dbReference>
<feature type="domain" description="3-octaprenyl-4-hydroxybenzoate carboxy-lyase-like C-terminal" evidence="4">
    <location>
        <begin position="341"/>
        <end position="474"/>
    </location>
</feature>
<feature type="domain" description="3-octaprenyl-4-hydroxybenzoate carboxy-lyase-like N-terminal" evidence="3">
    <location>
        <begin position="29"/>
        <end position="116"/>
    </location>
</feature>
<proteinExistence type="inferred from homology"/>
<comment type="caution">
    <text evidence="5">The sequence shown here is derived from an EMBL/GenBank/DDBJ whole genome shotgun (WGS) entry which is preliminary data.</text>
</comment>
<feature type="binding site" evidence="1">
    <location>
        <position position="405"/>
    </location>
    <ligand>
        <name>prenylated FMN</name>
        <dbReference type="ChEBI" id="CHEBI:87746"/>
    </ligand>
</feature>
<name>A0AAD4CKM9_ASPNN</name>
<organism evidence="5 6">
    <name type="scientific">Aspergillus nanangensis</name>
    <dbReference type="NCBI Taxonomy" id="2582783"/>
    <lineage>
        <taxon>Eukaryota</taxon>
        <taxon>Fungi</taxon>
        <taxon>Dikarya</taxon>
        <taxon>Ascomycota</taxon>
        <taxon>Pezizomycotina</taxon>
        <taxon>Eurotiomycetes</taxon>
        <taxon>Eurotiomycetidae</taxon>
        <taxon>Eurotiales</taxon>
        <taxon>Aspergillaceae</taxon>
        <taxon>Aspergillus</taxon>
        <taxon>Aspergillus subgen. Circumdati</taxon>
    </lineage>
</organism>
<dbReference type="PANTHER" id="PTHR30108">
    <property type="entry name" value="3-OCTAPRENYL-4-HYDROXYBENZOATE CARBOXY-LYASE-RELATED"/>
    <property type="match status" value="1"/>
</dbReference>
<sequence>MRAVGRSTLGPQTRLTSSKAYSHDFRSFLDALRQQEDLLEIHQEVDPILEAGAIVRRTSEINGRAPLFHNIKGARDGLWRMFGNAASLRSTPGAQYGRIATALGLPQGASWKTICDFVEEASRRRPVAPEIVSDGPCKENKMFGGEIDLNQLPVPQLHMEDGGKYLQTYGLHVLQSPEASWTNWSIFRGMVHDARHLACLVGTGQHNSVIRERWRREGKTEIPWALALGVPPAASIVAALPIPHDISEAEYVGAMLGRPLKLVKCELSDLLVPATSEIVLEGTFSFTETGDEGLFGDYLGVVFDGDRHQQPLFRVDAITYRNDAILPVSVPGRITDESHTTAALAAAQVMTLCKKHNLPVTDAFAPFETMATWCALQIDIKELAKRNVTAADFCQAVGELLFRDKSCMLINRILLVGDDIDVYDFKDVIWALVTRCRPGQDEYVFEDVPGFFLTPYMSHGGGDRKMGGKSIFDCLLPMEYQGRRTFRSVDFERSYPEDVKARVQERYGLSPGIAGLALRNGHRYAFRVYSWPSAVPMDAV</sequence>
<reference evidence="5" key="2">
    <citation type="submission" date="2020-02" db="EMBL/GenBank/DDBJ databases">
        <authorList>
            <person name="Gilchrist C.L.M."/>
            <person name="Chooi Y.-H."/>
        </authorList>
    </citation>
    <scope>NUCLEOTIDE SEQUENCE</scope>
    <source>
        <strain evidence="5">MST-FP2251</strain>
    </source>
</reference>
<evidence type="ECO:0000313" key="5">
    <source>
        <dbReference type="EMBL" id="KAF9888279.1"/>
    </source>
</evidence>
<feature type="binding site" evidence="1">
    <location>
        <position position="206"/>
    </location>
    <ligand>
        <name>Mn(2+)</name>
        <dbReference type="ChEBI" id="CHEBI:29035"/>
    </ligand>
</feature>
<comment type="similarity">
    <text evidence="1">Belongs to the UbiD family. UbiD-like/FDC subfamily.</text>
</comment>
<dbReference type="GO" id="GO:0005737">
    <property type="term" value="C:cytoplasm"/>
    <property type="evidence" value="ECO:0007669"/>
    <property type="project" value="UniProtKB-SubCell"/>
</dbReference>
<comment type="cofactor">
    <cofactor evidence="1">
        <name>Mn(2+)</name>
        <dbReference type="ChEBI" id="CHEBI:29035"/>
    </cofactor>
</comment>
<evidence type="ECO:0000313" key="6">
    <source>
        <dbReference type="Proteomes" id="UP001194746"/>
    </source>
</evidence>
<evidence type="ECO:0000259" key="4">
    <source>
        <dbReference type="Pfam" id="PF20696"/>
    </source>
</evidence>
<accession>A0AAD4CKM9</accession>
<dbReference type="Gene3D" id="3.40.1670.10">
    <property type="entry name" value="UbiD C-terminal domain-like"/>
    <property type="match status" value="1"/>
</dbReference>
<protein>
    <recommendedName>
        <fullName evidence="1">Ferulic acid decarboxylase 1</fullName>
        <ecNumber evidence="1">4.1.1.102</ecNumber>
    </recommendedName>
    <alternativeName>
        <fullName evidence="1">Phenacrylate decarboxylase</fullName>
    </alternativeName>
</protein>
<dbReference type="SUPFAM" id="SSF143968">
    <property type="entry name" value="UbiD C-terminal domain-like"/>
    <property type="match status" value="1"/>
</dbReference>
<dbReference type="GO" id="GO:0046281">
    <property type="term" value="P:cinnamic acid catabolic process"/>
    <property type="evidence" value="ECO:0007669"/>
    <property type="project" value="UniProtKB-UniRule"/>
</dbReference>
<comment type="caution">
    <text evidence="1">Lacks conserved residue(s) required for the propagation of feature annotation.</text>
</comment>
<evidence type="ECO:0000259" key="3">
    <source>
        <dbReference type="Pfam" id="PF20695"/>
    </source>
</evidence>
<dbReference type="InterPro" id="IPR049381">
    <property type="entry name" value="UbiD-like_C"/>
</dbReference>
<feature type="binding site" evidence="1">
    <location>
        <position position="248"/>
    </location>
    <ligand>
        <name>prenylated FMN</name>
        <dbReference type="ChEBI" id="CHEBI:87746"/>
    </ligand>
</feature>
<keyword evidence="1" id="KW-0479">Metal-binding</keyword>
<dbReference type="NCBIfam" id="TIGR00148">
    <property type="entry name" value="UbiD family decarboxylase"/>
    <property type="match status" value="1"/>
</dbReference>
<dbReference type="Proteomes" id="UP001194746">
    <property type="component" value="Unassembled WGS sequence"/>
</dbReference>
<comment type="cofactor">
    <cofactor evidence="1">
        <name>prenylated FMN</name>
        <dbReference type="ChEBI" id="CHEBI:87746"/>
    </cofactor>
    <text evidence="1">Binds 1 prenylated FMN per subunit.</text>
</comment>
<reference evidence="5" key="1">
    <citation type="journal article" date="2019" name="Beilstein J. Org. Chem.">
        <title>Nanangenines: drimane sesquiterpenoids as the dominant metabolite cohort of a novel Australian fungus, Aspergillus nanangensis.</title>
        <authorList>
            <person name="Lacey H.J."/>
            <person name="Gilchrist C.L.M."/>
            <person name="Crombie A."/>
            <person name="Kalaitzis J.A."/>
            <person name="Vuong D."/>
            <person name="Rutledge P.J."/>
            <person name="Turner P."/>
            <person name="Pitt J.I."/>
            <person name="Lacey E."/>
            <person name="Chooi Y.H."/>
            <person name="Piggott A.M."/>
        </authorList>
    </citation>
    <scope>NUCLEOTIDE SEQUENCE</scope>
    <source>
        <strain evidence="5">MST-FP2251</strain>
    </source>
</reference>
<dbReference type="PANTHER" id="PTHR30108:SF17">
    <property type="entry name" value="FERULIC ACID DECARBOXYLASE 1"/>
    <property type="match status" value="1"/>
</dbReference>
<keyword evidence="1" id="KW-0210">Decarboxylase</keyword>
<dbReference type="EC" id="4.1.1.102" evidence="1"/>
<keyword evidence="1" id="KW-0456">Lyase</keyword>
<dbReference type="InterPro" id="IPR002830">
    <property type="entry name" value="UbiD"/>
</dbReference>
<feature type="binding site" evidence="1">
    <location>
        <position position="183"/>
    </location>
    <ligand>
        <name>Mn(2+)</name>
        <dbReference type="ChEBI" id="CHEBI:29035"/>
    </ligand>
</feature>
<dbReference type="EMBL" id="VCAU01000049">
    <property type="protein sequence ID" value="KAF9888279.1"/>
    <property type="molecule type" value="Genomic_DNA"/>
</dbReference>
<feature type="domain" description="3-octaprenyl-4-hydroxybenzoate carboxy-lyase-like Rift-related" evidence="2">
    <location>
        <begin position="133"/>
        <end position="333"/>
    </location>
</feature>
<keyword evidence="1" id="KW-0963">Cytoplasm</keyword>
<dbReference type="HAMAP" id="MF_01983">
    <property type="entry name" value="UbiD_FDC"/>
    <property type="match status" value="1"/>
</dbReference>
<comment type="subcellular location">
    <subcellularLocation>
        <location evidence="1">Cytoplasm</location>
    </subcellularLocation>
</comment>
<comment type="catalytic activity">
    <reaction evidence="1">
        <text>(E)-cinnamate + H(+) = styrene + CO2</text>
        <dbReference type="Rhea" id="RHEA:46920"/>
        <dbReference type="ChEBI" id="CHEBI:15378"/>
        <dbReference type="ChEBI" id="CHEBI:15669"/>
        <dbReference type="ChEBI" id="CHEBI:16526"/>
        <dbReference type="ChEBI" id="CHEBI:27452"/>
        <dbReference type="EC" id="4.1.1.102"/>
    </reaction>
</comment>
<feature type="binding site" evidence="1">
    <location>
        <begin position="183"/>
        <end position="188"/>
    </location>
    <ligand>
        <name>prenylated FMN</name>
        <dbReference type="ChEBI" id="CHEBI:87746"/>
    </ligand>
</feature>
<comment type="catalytic activity">
    <reaction evidence="1">
        <text>(E)-4-coumarate + H(+) = 4-vinylphenol + CO2</text>
        <dbReference type="Rhea" id="RHEA:33227"/>
        <dbReference type="ChEBI" id="CHEBI:1883"/>
        <dbReference type="ChEBI" id="CHEBI:12876"/>
        <dbReference type="ChEBI" id="CHEBI:15378"/>
        <dbReference type="ChEBI" id="CHEBI:16526"/>
        <dbReference type="EC" id="4.1.1.102"/>
    </reaction>
</comment>
<dbReference type="SUPFAM" id="SSF50475">
    <property type="entry name" value="FMN-binding split barrel"/>
    <property type="match status" value="1"/>
</dbReference>
<dbReference type="GO" id="GO:0033494">
    <property type="term" value="P:ferulate metabolic process"/>
    <property type="evidence" value="ECO:0007669"/>
    <property type="project" value="UniProtKB-UniRule"/>
</dbReference>
<feature type="binding site" evidence="1">
    <location>
        <begin position="205"/>
        <end position="206"/>
    </location>
    <ligand>
        <name>prenylated FMN</name>
        <dbReference type="ChEBI" id="CHEBI:87746"/>
    </ligand>
</feature>
<dbReference type="GO" id="GO:0046872">
    <property type="term" value="F:metal ion binding"/>
    <property type="evidence" value="ECO:0007669"/>
    <property type="project" value="UniProtKB-KW"/>
</dbReference>
<feature type="binding site" evidence="1">
    <location>
        <position position="248"/>
    </location>
    <ligand>
        <name>Mn(2+)</name>
        <dbReference type="ChEBI" id="CHEBI:29035"/>
    </ligand>
</feature>
<comment type="function">
    <text evidence="1">Catalyzes the reversible decarboxylation of aromatic carboxylic acids like ferulic acid, p-coumaric acid or cinnamic acid, producing the corresponding vinyl derivatives 4-vinylphenol, 4-vinylguaiacol, and styrene, respectively, which play the role of aroma metabolites.</text>
</comment>
<comment type="subunit">
    <text evidence="1">Homodimer. May form higher order oligomers.</text>
</comment>
<dbReference type="Pfam" id="PF01977">
    <property type="entry name" value="UbiD"/>
    <property type="match status" value="1"/>
</dbReference>
<dbReference type="InterPro" id="IPR048304">
    <property type="entry name" value="UbiD_Rift_dom"/>
</dbReference>
<dbReference type="AlphaFoldDB" id="A0AAD4CKM9"/>
<dbReference type="GO" id="GO:0016831">
    <property type="term" value="F:carboxy-lyase activity"/>
    <property type="evidence" value="ECO:0007669"/>
    <property type="project" value="UniProtKB-UniRule"/>
</dbReference>
<evidence type="ECO:0000259" key="2">
    <source>
        <dbReference type="Pfam" id="PF01977"/>
    </source>
</evidence>
<keyword evidence="1" id="KW-0464">Manganese</keyword>